<reference evidence="3" key="1">
    <citation type="journal article" date="2019" name="Int. J. Syst. Evol. Microbiol.">
        <title>The Global Catalogue of Microorganisms (GCM) 10K type strain sequencing project: providing services to taxonomists for standard genome sequencing and annotation.</title>
        <authorList>
            <consortium name="The Broad Institute Genomics Platform"/>
            <consortium name="The Broad Institute Genome Sequencing Center for Infectious Disease"/>
            <person name="Wu L."/>
            <person name="Ma J."/>
        </authorList>
    </citation>
    <scope>NUCLEOTIDE SEQUENCE [LARGE SCALE GENOMIC DNA]</scope>
    <source>
        <strain evidence="3">CCUG 51308</strain>
    </source>
</reference>
<organism evidence="2 3">
    <name type="scientific">Hirschia litorea</name>
    <dbReference type="NCBI Taxonomy" id="1199156"/>
    <lineage>
        <taxon>Bacteria</taxon>
        <taxon>Pseudomonadati</taxon>
        <taxon>Pseudomonadota</taxon>
        <taxon>Alphaproteobacteria</taxon>
        <taxon>Hyphomonadales</taxon>
        <taxon>Hyphomonadaceae</taxon>
        <taxon>Hirschia</taxon>
    </lineage>
</organism>
<comment type="caution">
    <text evidence="2">The sequence shown here is derived from an EMBL/GenBank/DDBJ whole genome shotgun (WGS) entry which is preliminary data.</text>
</comment>
<evidence type="ECO:0000313" key="2">
    <source>
        <dbReference type="EMBL" id="MFC7291517.1"/>
    </source>
</evidence>
<keyword evidence="3" id="KW-1185">Reference proteome</keyword>
<dbReference type="InterPro" id="IPR049248">
    <property type="entry name" value="DUF6881"/>
</dbReference>
<gene>
    <name evidence="2" type="ORF">ACFQS8_07815</name>
</gene>
<sequence length="105" mass="12293">MSAKYLRVMWHDTLPDEPMELYYEIQPTRCVTRMIEIFEDGYPIADSLKIAARRYPPPANPNCLCNGSFPGPLEYDTLFQTSEFSYNEISKTQFDKLFLRANIKE</sequence>
<feature type="domain" description="DUF6881" evidence="1">
    <location>
        <begin position="4"/>
        <end position="41"/>
    </location>
</feature>
<protein>
    <submittedName>
        <fullName evidence="2">DUF6881 domain-containing protein</fullName>
    </submittedName>
</protein>
<proteinExistence type="predicted"/>
<dbReference type="EMBL" id="JBHTBR010000004">
    <property type="protein sequence ID" value="MFC7291517.1"/>
    <property type="molecule type" value="Genomic_DNA"/>
</dbReference>
<accession>A0ABW2IKJ8</accession>
<dbReference type="Pfam" id="PF21812">
    <property type="entry name" value="DUF6881"/>
    <property type="match status" value="1"/>
</dbReference>
<dbReference type="Proteomes" id="UP001596492">
    <property type="component" value="Unassembled WGS sequence"/>
</dbReference>
<evidence type="ECO:0000259" key="1">
    <source>
        <dbReference type="Pfam" id="PF21812"/>
    </source>
</evidence>
<evidence type="ECO:0000313" key="3">
    <source>
        <dbReference type="Proteomes" id="UP001596492"/>
    </source>
</evidence>
<name>A0ABW2IKJ8_9PROT</name>
<dbReference type="RefSeq" id="WP_382166749.1">
    <property type="nucleotide sequence ID" value="NZ_JBHTBR010000004.1"/>
</dbReference>